<gene>
    <name evidence="17" type="ORF">YALI1_E39335g</name>
</gene>
<dbReference type="Pfam" id="PF13621">
    <property type="entry name" value="Cupin_8"/>
    <property type="match status" value="1"/>
</dbReference>
<dbReference type="eggNOG" id="KOG2918">
    <property type="taxonomic scope" value="Eukaryota"/>
</dbReference>
<reference evidence="17 18" key="1">
    <citation type="journal article" date="2016" name="PLoS ONE">
        <title>Sequence Assembly of Yarrowia lipolytica Strain W29/CLIB89 Shows Transposable Element Diversity.</title>
        <authorList>
            <person name="Magnan C."/>
            <person name="Yu J."/>
            <person name="Chang I."/>
            <person name="Jahn E."/>
            <person name="Kanomata Y."/>
            <person name="Wu J."/>
            <person name="Zeller M."/>
            <person name="Oakes M."/>
            <person name="Baldi P."/>
            <person name="Sandmeyer S."/>
        </authorList>
    </citation>
    <scope>NUCLEOTIDE SEQUENCE [LARGE SCALE GENOMIC DNA]</scope>
    <source>
        <strain evidence="18">CLIB89(W29)</strain>
    </source>
</reference>
<organism evidence="17 18">
    <name type="scientific">Yarrowia lipolytica</name>
    <name type="common">Candida lipolytica</name>
    <dbReference type="NCBI Taxonomy" id="4952"/>
    <lineage>
        <taxon>Eukaryota</taxon>
        <taxon>Fungi</taxon>
        <taxon>Dikarya</taxon>
        <taxon>Ascomycota</taxon>
        <taxon>Saccharomycotina</taxon>
        <taxon>Dipodascomycetes</taxon>
        <taxon>Dipodascales</taxon>
        <taxon>Dipodascales incertae sedis</taxon>
        <taxon>Yarrowia</taxon>
    </lineage>
</organism>
<feature type="region of interest" description="Disordered" evidence="16">
    <location>
        <begin position="1"/>
        <end position="42"/>
    </location>
</feature>
<dbReference type="Proteomes" id="UP000182444">
    <property type="component" value="Chromosome 1E"/>
</dbReference>
<dbReference type="GO" id="GO:0030488">
    <property type="term" value="P:tRNA methylation"/>
    <property type="evidence" value="ECO:0007669"/>
    <property type="project" value="TreeGrafter"/>
</dbReference>
<comment type="pathway">
    <text evidence="2">tRNA modification; wybutosine-tRNA(Phe) biosynthesis.</text>
</comment>
<dbReference type="VEuPathDB" id="FungiDB:YALI1_E39335g"/>
<evidence type="ECO:0000256" key="11">
    <source>
        <dbReference type="ARBA" id="ARBA00025588"/>
    </source>
</evidence>
<keyword evidence="8" id="KW-0808">Transferase</keyword>
<evidence type="ECO:0000256" key="1">
    <source>
        <dbReference type="ARBA" id="ARBA00001806"/>
    </source>
</evidence>
<evidence type="ECO:0000256" key="4">
    <source>
        <dbReference type="ARBA" id="ARBA00012155"/>
    </source>
</evidence>
<dbReference type="GO" id="GO:0031591">
    <property type="term" value="P:wybutosine biosynthetic process"/>
    <property type="evidence" value="ECO:0007669"/>
    <property type="project" value="TreeGrafter"/>
</dbReference>
<keyword evidence="9" id="KW-0949">S-adenosyl-L-methionine</keyword>
<evidence type="ECO:0000256" key="10">
    <source>
        <dbReference type="ARBA" id="ARBA00022694"/>
    </source>
</evidence>
<evidence type="ECO:0000256" key="8">
    <source>
        <dbReference type="ARBA" id="ARBA00022679"/>
    </source>
</evidence>
<evidence type="ECO:0000256" key="13">
    <source>
        <dbReference type="ARBA" id="ARBA00030231"/>
    </source>
</evidence>
<evidence type="ECO:0000256" key="12">
    <source>
        <dbReference type="ARBA" id="ARBA00029750"/>
    </source>
</evidence>
<evidence type="ECO:0000256" key="5">
    <source>
        <dbReference type="ARBA" id="ARBA00012779"/>
    </source>
</evidence>
<evidence type="ECO:0000256" key="3">
    <source>
        <dbReference type="ARBA" id="ARBA00010703"/>
    </source>
</evidence>
<dbReference type="Gene3D" id="2.60.120.650">
    <property type="entry name" value="Cupin"/>
    <property type="match status" value="1"/>
</dbReference>
<dbReference type="FunFam" id="2.60.120.650:FF:000043">
    <property type="entry name" value="tRNA wybutosine-synthesizing protein 4"/>
    <property type="match status" value="1"/>
</dbReference>
<proteinExistence type="inferred from homology"/>
<dbReference type="SUPFAM" id="SSF50965">
    <property type="entry name" value="Galactose oxidase, central domain"/>
    <property type="match status" value="1"/>
</dbReference>
<evidence type="ECO:0000256" key="9">
    <source>
        <dbReference type="ARBA" id="ARBA00022691"/>
    </source>
</evidence>
<dbReference type="InterPro" id="IPR029063">
    <property type="entry name" value="SAM-dependent_MTases_sf"/>
</dbReference>
<sequence>MNGVTNDKGHSDVTNTPESGISTPKKKNPKSDKPVKVKNPNNAASKAYTVDLKIQGTNNSSIVSKRSVERLYKEKHDLEFFRHFVKKPQRRSPIINRGYWTRMEAMGYCISAALAEKAPKHVIVNLGCGYDPYPFQHLHKHGLTENLIFVDVDYPDLMQIKVDTIRRSDELTKLVGEEKPAAEIKDKSVLMQTGNYIALSCDLRDLEKFEFIFRNLDLIVEGDNNPLILFTAEVSVTYMFQKDADNLLQWCASLPNSRFALLEQIIPAGTEHPFAKTMLAHFDSLQTTLWSVKKYPSIPAQYERFTCLGWKEVSGISLAQFWDSYVPDEKKEFVENVEAFDEWEEFLLFLNHYSIIYGGADIFQNSKSEYPEHEEFVLQCEKPTSEAHRIGAAACSFQNGVILNGGQAQNRESTSLLLSLDSTDEFIVDKNNMIARQYHSLSEIEPGVVLLAGGRSSPTKKFSDCHILKNGLWKPTFDLPEGRFRHCMQGTLLFGGSESKDQWLHFSPTAGWKALKCDFHYLTPYGATLIMKSPIEGILLGGMDAKGNLGKEVYSVTISEGETVVLSLIPMKSPLIYARYGAQGVYHGNRYLLVGGVSYDILFNEHNQVVELDIKKGNTIPVKLPFESYPLLVSHSVNIVRNCLVVAGGGAVCFSFGVFHSDPEVVGNRELKVIKEQRPSEEVKTEINSTVISVEEGTLESFPAAYVNATPTIFRNCDIGPSSELWKSHDYLKSNIGEDTKVSVHIADNKNLNFQSKNFSYQTLQFGELMKLISDIEADSESSKSAYLRSLSLDNPKSEATDLCKDFPGIARDFKLPKEMADFIGNKVFSTPLRISSSKTQIWLHYDVTANVLCQVTGSKRVRMYHPRDVVHLGFPAGESSSKIPNIFVHESCAQAYEVVMNPGDILFIPPMWLHAVEPQTESISVNCFWKDLDGNKYSKTKDIYGNKDLASYESGREGIKKIADKFAGLPADIKEFYLRRLAEELKQM</sequence>
<keyword evidence="10" id="KW-0819">tRNA processing</keyword>
<evidence type="ECO:0000256" key="16">
    <source>
        <dbReference type="SAM" id="MobiDB-lite"/>
    </source>
</evidence>
<dbReference type="VEuPathDB" id="FungiDB:YALI0_E33209g"/>
<evidence type="ECO:0000256" key="15">
    <source>
        <dbReference type="ARBA" id="ARBA00049250"/>
    </source>
</evidence>
<dbReference type="PROSITE" id="PS51184">
    <property type="entry name" value="JMJC"/>
    <property type="match status" value="1"/>
</dbReference>
<dbReference type="SUPFAM" id="SSF53335">
    <property type="entry name" value="S-adenosyl-L-methionine-dependent methyltransferases"/>
    <property type="match status" value="1"/>
</dbReference>
<dbReference type="SUPFAM" id="SSF51197">
    <property type="entry name" value="Clavaminate synthase-like"/>
    <property type="match status" value="1"/>
</dbReference>
<comment type="catalytic activity">
    <reaction evidence="1">
        <text>7-[(3S)-3-amino-3-carboxypropyl]wyosine(37) in tRNA(Phe) + S-adenosyl-L-methionine = 7-[(3S)-(3-amino-3-methoxycarbonyl)propyl]wyosine(37) in tRNA(Phe) + S-adenosyl-L-homocysteine</text>
        <dbReference type="Rhea" id="RHEA:36903"/>
        <dbReference type="Rhea" id="RHEA-COMP:10379"/>
        <dbReference type="Rhea" id="RHEA-COMP:11844"/>
        <dbReference type="ChEBI" id="CHEBI:57856"/>
        <dbReference type="ChEBI" id="CHEBI:59789"/>
        <dbReference type="ChEBI" id="CHEBI:73543"/>
        <dbReference type="ChEBI" id="CHEBI:74275"/>
        <dbReference type="EC" id="2.1.1.290"/>
    </reaction>
</comment>
<dbReference type="EC" id="2.1.1.290" evidence="5"/>
<evidence type="ECO:0000313" key="17">
    <source>
        <dbReference type="EMBL" id="AOW06328.1"/>
    </source>
</evidence>
<dbReference type="OrthoDB" id="47172at2759"/>
<dbReference type="AlphaFoldDB" id="A0A1H6PZI0"/>
<name>A0A1H6PZI0_YARLL</name>
<dbReference type="Gene3D" id="3.40.50.150">
    <property type="entry name" value="Vaccinia Virus protein VP39"/>
    <property type="match status" value="1"/>
</dbReference>
<dbReference type="InterPro" id="IPR007213">
    <property type="entry name" value="Ppm1/Ppm2/Tcmp"/>
</dbReference>
<feature type="compositionally biased region" description="Polar residues" evidence="16">
    <location>
        <begin position="12"/>
        <end position="22"/>
    </location>
</feature>
<evidence type="ECO:0000313" key="18">
    <source>
        <dbReference type="Proteomes" id="UP000182444"/>
    </source>
</evidence>
<dbReference type="UniPathway" id="UPA00375"/>
<dbReference type="KEGG" id="yli:2912958"/>
<dbReference type="InterPro" id="IPR041667">
    <property type="entry name" value="Cupin_8"/>
</dbReference>
<accession>A0A1H6PZI0</accession>
<dbReference type="GO" id="GO:0008175">
    <property type="term" value="F:tRNA methyltransferase activity"/>
    <property type="evidence" value="ECO:0007669"/>
    <property type="project" value="TreeGrafter"/>
</dbReference>
<dbReference type="InterPro" id="IPR015915">
    <property type="entry name" value="Kelch-typ_b-propeller"/>
</dbReference>
<dbReference type="Pfam" id="PF13418">
    <property type="entry name" value="Beta-prop_TYW4"/>
    <property type="match status" value="1"/>
</dbReference>
<keyword evidence="7" id="KW-0489">Methyltransferase</keyword>
<dbReference type="Pfam" id="PF04072">
    <property type="entry name" value="LCM"/>
    <property type="match status" value="1"/>
</dbReference>
<dbReference type="eggNOG" id="KOG2132">
    <property type="taxonomic scope" value="Eukaryota"/>
</dbReference>
<dbReference type="Gene3D" id="6.10.140.1470">
    <property type="match status" value="1"/>
</dbReference>
<comment type="catalytic activity">
    <reaction evidence="15">
        <text>7-[(3S)-(3-amino-3-methoxycarbonyl)propyl]wyosine(37) in tRNA(Phe) + S-adenosyl-L-methionine + CO2 = wybutosine(37) in tRNA(Phe) + S-adenosyl-L-homocysteine + 2 H(+)</text>
        <dbReference type="Rhea" id="RHEA:37119"/>
        <dbReference type="Rhea" id="RHEA-COMP:11844"/>
        <dbReference type="Rhea" id="RHEA-COMP:11847"/>
        <dbReference type="ChEBI" id="CHEBI:15378"/>
        <dbReference type="ChEBI" id="CHEBI:16526"/>
        <dbReference type="ChEBI" id="CHEBI:57856"/>
        <dbReference type="ChEBI" id="CHEBI:59789"/>
        <dbReference type="ChEBI" id="CHEBI:73544"/>
        <dbReference type="ChEBI" id="CHEBI:74275"/>
        <dbReference type="EC" id="2.3.1.231"/>
    </reaction>
</comment>
<dbReference type="EC" id="2.3.1.231" evidence="4"/>
<dbReference type="InterPro" id="IPR003347">
    <property type="entry name" value="JmjC_dom"/>
</dbReference>
<dbReference type="SMR" id="A0A1H6PZI0"/>
<evidence type="ECO:0000256" key="14">
    <source>
        <dbReference type="ARBA" id="ARBA00030847"/>
    </source>
</evidence>
<comment type="function">
    <text evidence="11">Probable S-adenosyl-L-methionine-dependent methyltransferase that acts as a component of the wybutosine biosynthesis pathway. Wybutosine is a hyper modified guanosine with a tricyclic base found at the 3'-position adjacent to the anticodon of eukaryotic phenylalanine tRNA. May methylate the carboxyl group of leucine residues to form alpha-leucine ester residues.</text>
</comment>
<evidence type="ECO:0000256" key="2">
    <source>
        <dbReference type="ARBA" id="ARBA00004797"/>
    </source>
</evidence>
<dbReference type="EMBL" id="CP017557">
    <property type="protein sequence ID" value="AOW06328.1"/>
    <property type="molecule type" value="Genomic_DNA"/>
</dbReference>
<dbReference type="InterPro" id="IPR011043">
    <property type="entry name" value="Gal_Oxase/kelch_b-propeller"/>
</dbReference>
<evidence type="ECO:0000256" key="7">
    <source>
        <dbReference type="ARBA" id="ARBA00022603"/>
    </source>
</evidence>
<evidence type="ECO:0000256" key="6">
    <source>
        <dbReference type="ARBA" id="ARBA00018045"/>
    </source>
</evidence>
<dbReference type="Gene3D" id="2.120.10.80">
    <property type="entry name" value="Kelch-type beta propeller"/>
    <property type="match status" value="1"/>
</dbReference>
<dbReference type="GeneID" id="2912958"/>
<dbReference type="PANTHER" id="PTHR46529:SF1">
    <property type="entry name" value="TRNA WYBUTOSINE-SYNTHESIZING PROTEIN 4"/>
    <property type="match status" value="1"/>
</dbReference>
<protein>
    <recommendedName>
        <fullName evidence="6">tRNA wybutosine-synthesizing protein 4</fullName>
        <ecNumber evidence="5">2.1.1.290</ecNumber>
        <ecNumber evidence="4">2.3.1.231</ecNumber>
    </recommendedName>
    <alternativeName>
        <fullName evidence="13">Leucine carboxyl methyltransferase 2</fullName>
    </alternativeName>
    <alternativeName>
        <fullName evidence="14">tRNA(Phe) (7-(3-amino-3-(methoxycarbonyl)propyl)wyosine(37)-N)-methoxycarbonyltransferase</fullName>
    </alternativeName>
    <alternativeName>
        <fullName evidence="12">tRNA(Phe) (7-(3-amino-3-carboxypropyl)wyosine(37)-O)-methyltransferase</fullName>
    </alternativeName>
</protein>
<comment type="similarity">
    <text evidence="3">Belongs to the methyltransferase superfamily. LCMT family.</text>
</comment>
<dbReference type="PANTHER" id="PTHR46529">
    <property type="entry name" value="TRNA WYBUTOSINE-SYNTHESIZING PROTEIN 4"/>
    <property type="match status" value="1"/>
</dbReference>
<dbReference type="RefSeq" id="XP_504718.1">
    <property type="nucleotide sequence ID" value="XM_504718.1"/>
</dbReference>
<dbReference type="OMA" id="FCILEQF"/>
<dbReference type="SMART" id="SM00558">
    <property type="entry name" value="JmjC"/>
    <property type="match status" value="1"/>
</dbReference>